<dbReference type="GO" id="GO:0016491">
    <property type="term" value="F:oxidoreductase activity"/>
    <property type="evidence" value="ECO:0007669"/>
    <property type="project" value="InterPro"/>
</dbReference>
<dbReference type="CDD" id="cd05289">
    <property type="entry name" value="MDR_like_2"/>
    <property type="match status" value="1"/>
</dbReference>
<proteinExistence type="predicted"/>
<dbReference type="InterPro" id="IPR013154">
    <property type="entry name" value="ADH-like_N"/>
</dbReference>
<dbReference type="Pfam" id="PF00107">
    <property type="entry name" value="ADH_zinc_N"/>
    <property type="match status" value="1"/>
</dbReference>
<dbReference type="EMBL" id="JACCBW010000001">
    <property type="protein sequence ID" value="NYE35842.1"/>
    <property type="molecule type" value="Genomic_DNA"/>
</dbReference>
<dbReference type="InterPro" id="IPR036291">
    <property type="entry name" value="NAD(P)-bd_dom_sf"/>
</dbReference>
<reference evidence="2 3" key="2">
    <citation type="submission" date="2020-08" db="EMBL/GenBank/DDBJ databases">
        <title>The Agave Microbiome: Exploring the role of microbial communities in plant adaptations to desert environments.</title>
        <authorList>
            <person name="Partida-Martinez L.P."/>
        </authorList>
    </citation>
    <scope>NUCLEOTIDE SEQUENCE [LARGE SCALE GENOMIC DNA]</scope>
    <source>
        <strain evidence="2 3">AT2.17</strain>
    </source>
</reference>
<dbReference type="InterPro" id="IPR051397">
    <property type="entry name" value="Zn-ADH-like_protein"/>
</dbReference>
<protein>
    <submittedName>
        <fullName evidence="2">NADPH:quinone reductase-like Zn-dependent oxidoreductase</fullName>
    </submittedName>
</protein>
<dbReference type="PANTHER" id="PTHR43677:SF4">
    <property type="entry name" value="QUINONE OXIDOREDUCTASE-LIKE PROTEIN 2"/>
    <property type="match status" value="1"/>
</dbReference>
<dbReference type="SUPFAM" id="SSF50129">
    <property type="entry name" value="GroES-like"/>
    <property type="match status" value="1"/>
</dbReference>
<feature type="domain" description="Enoyl reductase (ER)" evidence="1">
    <location>
        <begin position="13"/>
        <end position="313"/>
    </location>
</feature>
<dbReference type="InterPro" id="IPR020843">
    <property type="entry name" value="ER"/>
</dbReference>
<reference evidence="2 3" key="1">
    <citation type="submission" date="2020-07" db="EMBL/GenBank/DDBJ databases">
        <authorList>
            <person name="Partida-Martinez L."/>
            <person name="Huntemann M."/>
            <person name="Clum A."/>
            <person name="Wang J."/>
            <person name="Palaniappan K."/>
            <person name="Ritter S."/>
            <person name="Chen I.-M."/>
            <person name="Stamatis D."/>
            <person name="Reddy T."/>
            <person name="O'Malley R."/>
            <person name="Daum C."/>
            <person name="Shapiro N."/>
            <person name="Ivanova N."/>
            <person name="Kyrpides N."/>
            <person name="Woyke T."/>
        </authorList>
    </citation>
    <scope>NUCLEOTIDE SEQUENCE [LARGE SCALE GENOMIC DNA]</scope>
    <source>
        <strain evidence="2 3">AT2.17</strain>
    </source>
</reference>
<evidence type="ECO:0000313" key="3">
    <source>
        <dbReference type="Proteomes" id="UP000549911"/>
    </source>
</evidence>
<evidence type="ECO:0000259" key="1">
    <source>
        <dbReference type="SMART" id="SM00829"/>
    </source>
</evidence>
<dbReference type="InterPro" id="IPR013149">
    <property type="entry name" value="ADH-like_C"/>
</dbReference>
<dbReference type="Pfam" id="PF08240">
    <property type="entry name" value="ADH_N"/>
    <property type="match status" value="1"/>
</dbReference>
<dbReference type="InterPro" id="IPR011032">
    <property type="entry name" value="GroES-like_sf"/>
</dbReference>
<dbReference type="Gene3D" id="3.90.180.10">
    <property type="entry name" value="Medium-chain alcohol dehydrogenases, catalytic domain"/>
    <property type="match status" value="1"/>
</dbReference>
<dbReference type="SUPFAM" id="SSF51735">
    <property type="entry name" value="NAD(P)-binding Rossmann-fold domains"/>
    <property type="match status" value="1"/>
</dbReference>
<accession>A0A7Y9H0Q3</accession>
<dbReference type="Proteomes" id="UP000549911">
    <property type="component" value="Unassembled WGS sequence"/>
</dbReference>
<gene>
    <name evidence="2" type="ORF">F4692_000946</name>
</gene>
<keyword evidence="3" id="KW-1185">Reference proteome</keyword>
<evidence type="ECO:0000313" key="2">
    <source>
        <dbReference type="EMBL" id="NYE35842.1"/>
    </source>
</evidence>
<comment type="caution">
    <text evidence="2">The sequence shown here is derived from an EMBL/GenBank/DDBJ whole genome shotgun (WGS) entry which is preliminary data.</text>
</comment>
<dbReference type="PANTHER" id="PTHR43677">
    <property type="entry name" value="SHORT-CHAIN DEHYDROGENASE/REDUCTASE"/>
    <property type="match status" value="1"/>
</dbReference>
<name>A0A7Y9H0Q3_9ACTN</name>
<dbReference type="SMART" id="SM00829">
    <property type="entry name" value="PKS_ER"/>
    <property type="match status" value="1"/>
</dbReference>
<dbReference type="Gene3D" id="3.40.50.720">
    <property type="entry name" value="NAD(P)-binding Rossmann-like Domain"/>
    <property type="match status" value="1"/>
</dbReference>
<sequence length="317" mass="32171">MRTMAAVGFHAYGGPDAVRLVEVPVPEPGPGEVRVRVRMTTVNPADVQYRRGDHAAFVPDALPPFVGGLELVGTVDAVGEGVDLLPGATVAGSSHFIPGGRGSHAELVVTGAGAVAPCPAGVDEVALATVPMNGLTARVVLDTLALPPGATVVVTGAAGAVGGYVVELASAAGLEVVAVASSTDEELVVGLGATAFVPRGDDVAQEVRARHPDGVDAVVDAAMLDAAALPMVRDGGRLLTLRPGHVPPPERGIEPRLVSFRRYQDRPDVLADLLALSASGGLTTRVAEVLTPHRGAEAHALAETPGLRGRVVLAFDA</sequence>
<organism evidence="2 3">
    <name type="scientific">Nocardioides cavernae</name>
    <dbReference type="NCBI Taxonomy" id="1921566"/>
    <lineage>
        <taxon>Bacteria</taxon>
        <taxon>Bacillati</taxon>
        <taxon>Actinomycetota</taxon>
        <taxon>Actinomycetes</taxon>
        <taxon>Propionibacteriales</taxon>
        <taxon>Nocardioidaceae</taxon>
        <taxon>Nocardioides</taxon>
    </lineage>
</organism>
<dbReference type="AlphaFoldDB" id="A0A7Y9H0Q3"/>